<reference evidence="1 2" key="1">
    <citation type="submission" date="2018-08" db="EMBL/GenBank/DDBJ databases">
        <title>A genome reference for cultivated species of the human gut microbiota.</title>
        <authorList>
            <person name="Zou Y."/>
            <person name="Xue W."/>
            <person name="Luo G."/>
        </authorList>
    </citation>
    <scope>NUCLEOTIDE SEQUENCE [LARGE SCALE GENOMIC DNA]</scope>
    <source>
        <strain evidence="1 2">AF26-4BH</strain>
    </source>
</reference>
<dbReference type="OrthoDB" id="9791827at2"/>
<dbReference type="InterPro" id="IPR029465">
    <property type="entry name" value="ATPgrasp_TupA"/>
</dbReference>
<dbReference type="Proteomes" id="UP000261166">
    <property type="component" value="Unassembled WGS sequence"/>
</dbReference>
<evidence type="ECO:0008006" key="3">
    <source>
        <dbReference type="Google" id="ProtNLM"/>
    </source>
</evidence>
<evidence type="ECO:0000313" key="1">
    <source>
        <dbReference type="EMBL" id="RGE68006.1"/>
    </source>
</evidence>
<proteinExistence type="predicted"/>
<accession>A0A3E3ILQ6</accession>
<dbReference type="EMBL" id="QVLU01000021">
    <property type="protein sequence ID" value="RGE68006.1"/>
    <property type="molecule type" value="Genomic_DNA"/>
</dbReference>
<name>A0A3E3ILQ6_9FIRM</name>
<comment type="caution">
    <text evidence="1">The sequence shown here is derived from an EMBL/GenBank/DDBJ whole genome shotgun (WGS) entry which is preliminary data.</text>
</comment>
<sequence>MSIKGIVGKLIRKVIPYMPHKIAHDFIFYRNHRYKLDWENPRTYDEKLTWALVNLFGEREAFYADKYRVREYVSSLGYADLLPKIYGVWEDADSIDFDILPQSFVLKTNHACGEKYYYICKDKSCINKEKVVRKFKKALHSSIWKNQCEYHYKYIKPLVFAEEFLCDGKGDRLTDYKIHCFSGEPVCILVCSNRDQELKLDYYDLEWNYLDVVPENLRSGNLFEKPKGLNQMILAARDLSSKFPTARIDFYDINGKVYFGEITLTPAGGNLHYINKKWQRILGDKIDYSKCKDSFTYR</sequence>
<gene>
    <name evidence="1" type="ORF">DWY69_20390</name>
</gene>
<dbReference type="AlphaFoldDB" id="A0A3E3ILQ6"/>
<dbReference type="Pfam" id="PF14305">
    <property type="entry name" value="ATPgrasp_TupA"/>
    <property type="match status" value="1"/>
</dbReference>
<organism evidence="1 2">
    <name type="scientific">Eisenbergiella massiliensis</name>
    <dbReference type="NCBI Taxonomy" id="1720294"/>
    <lineage>
        <taxon>Bacteria</taxon>
        <taxon>Bacillati</taxon>
        <taxon>Bacillota</taxon>
        <taxon>Clostridia</taxon>
        <taxon>Lachnospirales</taxon>
        <taxon>Lachnospiraceae</taxon>
        <taxon>Eisenbergiella</taxon>
    </lineage>
</organism>
<dbReference type="RefSeq" id="WP_025490155.1">
    <property type="nucleotide sequence ID" value="NZ_JBKVAZ010000013.1"/>
</dbReference>
<protein>
    <recommendedName>
        <fullName evidence="3">Glycosyl transferase</fullName>
    </recommendedName>
</protein>
<evidence type="ECO:0000313" key="2">
    <source>
        <dbReference type="Proteomes" id="UP000261166"/>
    </source>
</evidence>